<keyword evidence="8 9" id="KW-0472">Membrane</keyword>
<comment type="subcellular location">
    <subcellularLocation>
        <location evidence="1">Cell membrane</location>
        <topology evidence="1">Multi-pass membrane protein</topology>
    </subcellularLocation>
</comment>
<reference evidence="10 11" key="1">
    <citation type="submission" date="2016-11" db="EMBL/GenBank/DDBJ databases">
        <title>Whole genomes of Flavobacteriaceae.</title>
        <authorList>
            <person name="Stine C."/>
            <person name="Li C."/>
            <person name="Tadesse D."/>
        </authorList>
    </citation>
    <scope>NUCLEOTIDE SEQUENCE [LARGE SCALE GENOMIC DNA]</scope>
    <source>
        <strain evidence="10 11">DSM 21068</strain>
    </source>
</reference>
<dbReference type="PRINTS" id="PR00702">
    <property type="entry name" value="ACRIFLAVINRP"/>
</dbReference>
<gene>
    <name evidence="10" type="ORF">B0A70_04170</name>
</gene>
<feature type="transmembrane region" description="Helical" evidence="9">
    <location>
        <begin position="375"/>
        <end position="395"/>
    </location>
</feature>
<evidence type="ECO:0000256" key="1">
    <source>
        <dbReference type="ARBA" id="ARBA00004651"/>
    </source>
</evidence>
<dbReference type="Gene3D" id="3.30.70.1320">
    <property type="entry name" value="Multidrug efflux transporter AcrB pore domain like"/>
    <property type="match status" value="1"/>
</dbReference>
<dbReference type="GO" id="GO:0008324">
    <property type="term" value="F:monoatomic cation transmembrane transporter activity"/>
    <property type="evidence" value="ECO:0007669"/>
    <property type="project" value="InterPro"/>
</dbReference>
<feature type="transmembrane region" description="Helical" evidence="9">
    <location>
        <begin position="535"/>
        <end position="554"/>
    </location>
</feature>
<protein>
    <submittedName>
        <fullName evidence="10">Acriflavine resistance protein B</fullName>
    </submittedName>
</protein>
<keyword evidence="7 9" id="KW-1133">Transmembrane helix</keyword>
<evidence type="ECO:0000256" key="9">
    <source>
        <dbReference type="SAM" id="Phobius"/>
    </source>
</evidence>
<dbReference type="Gene3D" id="3.30.2090.10">
    <property type="entry name" value="Multidrug efflux transporter AcrB TolC docking domain, DN and DC subdomains"/>
    <property type="match status" value="2"/>
</dbReference>
<dbReference type="InterPro" id="IPR004763">
    <property type="entry name" value="CusA-like"/>
</dbReference>
<evidence type="ECO:0000256" key="6">
    <source>
        <dbReference type="ARBA" id="ARBA00022692"/>
    </source>
</evidence>
<feature type="transmembrane region" description="Helical" evidence="9">
    <location>
        <begin position="448"/>
        <end position="468"/>
    </location>
</feature>
<dbReference type="GO" id="GO:0015562">
    <property type="term" value="F:efflux transmembrane transporter activity"/>
    <property type="evidence" value="ECO:0007669"/>
    <property type="project" value="InterPro"/>
</dbReference>
<dbReference type="NCBIfam" id="TIGR00914">
    <property type="entry name" value="2A0601"/>
    <property type="match status" value="1"/>
</dbReference>
<dbReference type="InterPro" id="IPR027463">
    <property type="entry name" value="AcrB_DN_DC_subdom"/>
</dbReference>
<feature type="transmembrane region" description="Helical" evidence="9">
    <location>
        <begin position="480"/>
        <end position="503"/>
    </location>
</feature>
<feature type="transmembrane region" description="Helical" evidence="9">
    <location>
        <begin position="970"/>
        <end position="991"/>
    </location>
</feature>
<feature type="transmembrane region" description="Helical" evidence="9">
    <location>
        <begin position="401"/>
        <end position="421"/>
    </location>
</feature>
<organism evidence="10 11">
    <name type="scientific">Chryseobacterium piscicola</name>
    <dbReference type="NCBI Taxonomy" id="551459"/>
    <lineage>
        <taxon>Bacteria</taxon>
        <taxon>Pseudomonadati</taxon>
        <taxon>Bacteroidota</taxon>
        <taxon>Flavobacteriia</taxon>
        <taxon>Flavobacteriales</taxon>
        <taxon>Weeksellaceae</taxon>
        <taxon>Chryseobacterium group</taxon>
        <taxon>Chryseobacterium</taxon>
    </lineage>
</organism>
<dbReference type="Gene3D" id="3.30.70.1430">
    <property type="entry name" value="Multidrug efflux transporter AcrB pore domain"/>
    <property type="match status" value="2"/>
</dbReference>
<dbReference type="PANTHER" id="PTHR32063">
    <property type="match status" value="1"/>
</dbReference>
<feature type="transmembrane region" description="Helical" evidence="9">
    <location>
        <begin position="1039"/>
        <end position="1056"/>
    </location>
</feature>
<feature type="transmembrane region" description="Helical" evidence="9">
    <location>
        <begin position="873"/>
        <end position="892"/>
    </location>
</feature>
<evidence type="ECO:0000256" key="7">
    <source>
        <dbReference type="ARBA" id="ARBA00022989"/>
    </source>
</evidence>
<dbReference type="Gene3D" id="1.20.1640.10">
    <property type="entry name" value="Multidrug efflux transporter AcrB transmembrane domain"/>
    <property type="match status" value="2"/>
</dbReference>
<feature type="transmembrane region" description="Helical" evidence="9">
    <location>
        <begin position="1003"/>
        <end position="1027"/>
    </location>
</feature>
<evidence type="ECO:0000313" key="10">
    <source>
        <dbReference type="EMBL" id="PQA96637.1"/>
    </source>
</evidence>
<evidence type="ECO:0000256" key="3">
    <source>
        <dbReference type="ARBA" id="ARBA00010942"/>
    </source>
</evidence>
<comment type="caution">
    <text evidence="10">The sequence shown here is derived from an EMBL/GenBank/DDBJ whole genome shotgun (WGS) entry which is preliminary data.</text>
</comment>
<dbReference type="SUPFAM" id="SSF82866">
    <property type="entry name" value="Multidrug efflux transporter AcrB transmembrane domain"/>
    <property type="match status" value="2"/>
</dbReference>
<keyword evidence="4" id="KW-0813">Transport</keyword>
<dbReference type="OrthoDB" id="9758757at2"/>
<evidence type="ECO:0000256" key="8">
    <source>
        <dbReference type="ARBA" id="ARBA00023136"/>
    </source>
</evidence>
<evidence type="ECO:0000256" key="2">
    <source>
        <dbReference type="ARBA" id="ARBA00007613"/>
    </source>
</evidence>
<feature type="transmembrane region" description="Helical" evidence="9">
    <location>
        <begin position="345"/>
        <end position="363"/>
    </location>
</feature>
<feature type="transmembrane region" description="Helical" evidence="9">
    <location>
        <begin position="899"/>
        <end position="918"/>
    </location>
</feature>
<dbReference type="PANTHER" id="PTHR32063:SF24">
    <property type="entry name" value="CATION EFFLUX SYSTEM (ACRB_ACRD_ACRF FAMILY)"/>
    <property type="match status" value="1"/>
</dbReference>
<dbReference type="Proteomes" id="UP000238314">
    <property type="component" value="Unassembled WGS sequence"/>
</dbReference>
<dbReference type="Pfam" id="PF02321">
    <property type="entry name" value="OEP"/>
    <property type="match status" value="1"/>
</dbReference>
<dbReference type="SUPFAM" id="SSF82693">
    <property type="entry name" value="Multidrug efflux transporter AcrB pore domain, PN1, PN2, PC1 and PC2 subdomains"/>
    <property type="match status" value="3"/>
</dbReference>
<dbReference type="EMBL" id="MUGO01000003">
    <property type="protein sequence ID" value="PQA96637.1"/>
    <property type="molecule type" value="Genomic_DNA"/>
</dbReference>
<keyword evidence="11" id="KW-1185">Reference proteome</keyword>
<accession>A0A2S7KIB6</accession>
<comment type="similarity">
    <text evidence="2">Belongs to the outer membrane factor (OMF) (TC 1.B.17) family.</text>
</comment>
<dbReference type="Gene3D" id="3.30.70.1440">
    <property type="entry name" value="Multidrug efflux transporter AcrB pore domain"/>
    <property type="match status" value="1"/>
</dbReference>
<dbReference type="InterPro" id="IPR001036">
    <property type="entry name" value="Acrflvin-R"/>
</dbReference>
<keyword evidence="5" id="KW-1003">Cell membrane</keyword>
<name>A0A2S7KIB6_9FLAO</name>
<feature type="transmembrane region" description="Helical" evidence="9">
    <location>
        <begin position="924"/>
        <end position="949"/>
    </location>
</feature>
<dbReference type="SUPFAM" id="SSF82714">
    <property type="entry name" value="Multidrug efflux transporter AcrB TolC docking domain, DN and DC subdomains"/>
    <property type="match status" value="2"/>
</dbReference>
<dbReference type="RefSeq" id="WP_076450115.1">
    <property type="nucleotide sequence ID" value="NZ_FTOJ01000001.1"/>
</dbReference>
<dbReference type="GO" id="GO:0005886">
    <property type="term" value="C:plasma membrane"/>
    <property type="evidence" value="ECO:0007669"/>
    <property type="project" value="UniProtKB-SubCell"/>
</dbReference>
<evidence type="ECO:0000256" key="4">
    <source>
        <dbReference type="ARBA" id="ARBA00022448"/>
    </source>
</evidence>
<dbReference type="InterPro" id="IPR003423">
    <property type="entry name" value="OMP_efflux"/>
</dbReference>
<evidence type="ECO:0000256" key="5">
    <source>
        <dbReference type="ARBA" id="ARBA00022475"/>
    </source>
</evidence>
<dbReference type="GO" id="GO:0042910">
    <property type="term" value="F:xenobiotic transmembrane transporter activity"/>
    <property type="evidence" value="ECO:0007669"/>
    <property type="project" value="TreeGrafter"/>
</dbReference>
<comment type="similarity">
    <text evidence="3">Belongs to the resistance-nodulation-cell division (RND) (TC 2.A.6) family.</text>
</comment>
<keyword evidence="6 9" id="KW-0812">Transmembrane</keyword>
<dbReference type="SUPFAM" id="SSF56954">
    <property type="entry name" value="Outer membrane efflux proteins (OEP)"/>
    <property type="match status" value="1"/>
</dbReference>
<sequence length="1454" mass="161843">MLDKIIKFSIQNKIVISIMTLLLIIWGSWSATRLPIDAVPDITNNQVQIITVCPTLAGQEVEQLVTFPIEQSIATVPDIEETRSISRFGLSVITVVFKDKVDIYFARQLINERLKQAEENIPKGIGTPELAPVSTGLGEVYQYILHPKKGSEKKYNAKDLRAMQDWIVSRQLYGTEGVAEINGFGGELKQYEVAVNPNRLKAMGISVSDIFIALEKNNQNTGGAYIDKKPNAYFIRGIGLATSLEDIKNISVKNSGNIPVFVKDVADVRFGHATRYGAMTYNGQTDAVGGVVMMLKDANSNDVVNKIKEKIPTIQKSLPADIIIEPFLDRTDLVDRAISTVEKNLIEGALIVIFVLVVFLGNFRAGLIVASAIPLSLLFALGMMNVFGVSANLMSLGAIDFGLIVDGAVIIVEATLHHLGLRKSVQRLTQSEMDEEVFLSASKIRGSAAFGEIIILIVYIPILTLVGIEGKMFSPMAKTVGFAILGALILSLTYIPMMCALFLSKKTIHKINFSDKMMICLQKIYQPLLQKAIKIKYIIVGLTVVLFSISAFIFSRMGGEFIPQLQEGDFAFHCILPQGSSLSQSIETSMQASRVIKQLDEVKMVVGKTGSAEVPTDPMPPEATDLIIVLKPQKEWKSKKSYTELSDEIIEKLKVIPGVFFEANQPIQMRFNELMTGIREDVAVKIFGENMDTLSIYADKVSKVIQNVEGATSPQVERVGGLPQINVTYDRTRIANYGLNVEDVNNVLSTAFAGKIAGQIFENERRFDLVVRLDSLYRTDIDDVSNLMVPTNTGTQVPLSQVANIEYKLGPSQISREVGKRRIVVGFNVKGRDIESVVKDIQQKLGKEIKLPSGYYFTYGGQFENLKEASQRLMIAVPVSLLLIFMLLYFTFHSFKQATLIFTAIPMSAIGGVFALLLRGMPFSISAGIGFIALFGVAVLNGIVLIGTFNQLEKDGVTDVFKRVIEGTKTRLRPVLMTATVASFGFLPMAISTSAGAEVQKPLATVVIGGLLTATFLTLFVLPMLYIIFNSKINLTDKLLKKPLTVIILIGTLFLSQNLKAQSSREISLDQAIELLQENNPSMKAKDLNIQSSEALIPTAKEIPKLDFSAQLGQYNSPKFDQSFAISQTIPFPTLFKARKELIQEEIKTKKIEKQVTENELIKQVRSYFYQIEYLQYNQSKLQYLDSLYGDFIRIATVRFRAGDIKKIEINTAETQKGEISLLFQQNKVHLNNAYKNLKTLLNTDEDISIPDSQKYEPLKVEYLLDSATVENHPSIQIFKQNMEVLEKNKNVEKAQGLPDFSIGYTNQSLIGFHTLNGQEKYYGSENRFNAVTVGVAIPLTFGAAKARMKSLEYQKQMEEKNAKFQMQQLDAQLENSFNQYQQDVQQYQYYLNQAIPNAKSIVKAAQLGYKTGEISYVEYLFALQTATNIELKYLQSIQQVNQTVININSLINK</sequence>
<evidence type="ECO:0000313" key="11">
    <source>
        <dbReference type="Proteomes" id="UP000238314"/>
    </source>
</evidence>
<dbReference type="Pfam" id="PF00873">
    <property type="entry name" value="ACR_tran"/>
    <property type="match status" value="1"/>
</dbReference>
<proteinExistence type="inferred from homology"/>
<dbReference type="Gene3D" id="1.20.1600.10">
    <property type="entry name" value="Outer membrane efflux proteins (OEP)"/>
    <property type="match status" value="1"/>
</dbReference>